<name>A0A382MVV0_9ZZZZ</name>
<accession>A0A382MVV0</accession>
<evidence type="ECO:0000313" key="1">
    <source>
        <dbReference type="EMBL" id="SVC53019.1"/>
    </source>
</evidence>
<organism evidence="1">
    <name type="scientific">marine metagenome</name>
    <dbReference type="NCBI Taxonomy" id="408172"/>
    <lineage>
        <taxon>unclassified sequences</taxon>
        <taxon>metagenomes</taxon>
        <taxon>ecological metagenomes</taxon>
    </lineage>
</organism>
<dbReference type="EMBL" id="UINC01096269">
    <property type="protein sequence ID" value="SVC53019.1"/>
    <property type="molecule type" value="Genomic_DNA"/>
</dbReference>
<proteinExistence type="predicted"/>
<protein>
    <submittedName>
        <fullName evidence="1">Uncharacterized protein</fullName>
    </submittedName>
</protein>
<sequence length="66" mass="7525">MLAMSDGSLIKHERTDIYFDTLQECKIYAESPKNLDYMTKEFVKIEDKQGSGINSVFPSCDQATEL</sequence>
<gene>
    <name evidence="1" type="ORF">METZ01_LOCUS305873</name>
</gene>
<reference evidence="1" key="1">
    <citation type="submission" date="2018-05" db="EMBL/GenBank/DDBJ databases">
        <authorList>
            <person name="Lanie J.A."/>
            <person name="Ng W.-L."/>
            <person name="Kazmierczak K.M."/>
            <person name="Andrzejewski T.M."/>
            <person name="Davidsen T.M."/>
            <person name="Wayne K.J."/>
            <person name="Tettelin H."/>
            <person name="Glass J.I."/>
            <person name="Rusch D."/>
            <person name="Podicherti R."/>
            <person name="Tsui H.-C.T."/>
            <person name="Winkler M.E."/>
        </authorList>
    </citation>
    <scope>NUCLEOTIDE SEQUENCE</scope>
</reference>
<dbReference type="AlphaFoldDB" id="A0A382MVV0"/>